<feature type="domain" description="Tectonic-1-3 N-terminal" evidence="3">
    <location>
        <begin position="58"/>
        <end position="150"/>
    </location>
</feature>
<evidence type="ECO:0000256" key="1">
    <source>
        <dbReference type="SAM" id="MobiDB-lite"/>
    </source>
</evidence>
<dbReference type="OrthoDB" id="184109at2759"/>
<organism evidence="4 5">
    <name type="scientific">Diacronema lutheri</name>
    <name type="common">Unicellular marine alga</name>
    <name type="synonym">Monochrysis lutheri</name>
    <dbReference type="NCBI Taxonomy" id="2081491"/>
    <lineage>
        <taxon>Eukaryota</taxon>
        <taxon>Haptista</taxon>
        <taxon>Haptophyta</taxon>
        <taxon>Pavlovophyceae</taxon>
        <taxon>Pavlovales</taxon>
        <taxon>Pavlovaceae</taxon>
        <taxon>Diacronema</taxon>
    </lineage>
</organism>
<comment type="caution">
    <text evidence="4">The sequence shown here is derived from an EMBL/GenBank/DDBJ whole genome shotgun (WGS) entry which is preliminary data.</text>
</comment>
<evidence type="ECO:0000313" key="5">
    <source>
        <dbReference type="Proteomes" id="UP000751190"/>
    </source>
</evidence>
<gene>
    <name evidence="4" type="ORF">KFE25_012798</name>
</gene>
<feature type="signal peptide" evidence="2">
    <location>
        <begin position="1"/>
        <end position="22"/>
    </location>
</feature>
<dbReference type="InterPro" id="IPR057724">
    <property type="entry name" value="TCTN1-3_N"/>
</dbReference>
<dbReference type="PANTHER" id="PTHR14611:SF2">
    <property type="entry name" value="TECTONIC"/>
    <property type="match status" value="1"/>
</dbReference>
<sequence>MGRGAALLGCALAAALVAPARAQWPWQTGRYFDDAGDSDDDVDFAGLPQGSGFRTEGLTSCDCDLTANACDAFCCCDAACSSFERTTLFDCATAEAVSARPGVRTCADAAAVVSANLPDTSRAAWEADSEDPLARVLCVVADNSASYGDFITPIEPLSTSELDAAVTRNQTFAVALRAGGADGTGRAYYAAGQALNRGTGGGDGASAAEYAPLALPTAQGAGVGAASAACVDFGAIRFLAELQPTPCVTYAPAGGSMADMCVSGGTFDASMYAGLEVGSSGRRPGANGYDRVTVTVRSVTSVTLGGVSRVELPTSPVPVPSIDNSTGACLDALTGAILRFVYSDEGELRSVDAYLTVTDLPAGVTAVERTFGQHWEASDSKDARPRSGRPGYLRGRPLLSGTEENKDQGTVRPSTSGLVGLVTRRADGACAVHAALPVPPAGGLEAHTIHFGEDAMLSCQLPYDLQTLKAKCEAGEQFTLSNLTDGYIGRFGDSYGSNAADWVELAKGSAGDPSWDDDELTCSGLVVGADFEFFHAAFGAAVDLQRQIVGARLSFRTASWRYASAPRQIFTVTASFVDVPTGAAAQFVPPAPGLFAPIPDDAFFPFAVGPTARTSTGGSTGARRRAR</sequence>
<dbReference type="EMBL" id="JAGTXO010000040">
    <property type="protein sequence ID" value="KAG8459463.1"/>
    <property type="molecule type" value="Genomic_DNA"/>
</dbReference>
<evidence type="ECO:0000256" key="2">
    <source>
        <dbReference type="SAM" id="SignalP"/>
    </source>
</evidence>
<dbReference type="InterPro" id="IPR040354">
    <property type="entry name" value="TCTN1-3"/>
</dbReference>
<accession>A0A8J5X9X2</accession>
<keyword evidence="5" id="KW-1185">Reference proteome</keyword>
<protein>
    <recommendedName>
        <fullName evidence="3">Tectonic-1-3 N-terminal domain-containing protein</fullName>
    </recommendedName>
</protein>
<dbReference type="AlphaFoldDB" id="A0A8J5X9X2"/>
<proteinExistence type="predicted"/>
<reference evidence="4" key="1">
    <citation type="submission" date="2021-05" db="EMBL/GenBank/DDBJ databases">
        <title>The genome of the haptophyte Pavlova lutheri (Diacronema luteri, Pavlovales) - a model for lipid biosynthesis in eukaryotic algae.</title>
        <authorList>
            <person name="Hulatt C.J."/>
            <person name="Posewitz M.C."/>
        </authorList>
    </citation>
    <scope>NUCLEOTIDE SEQUENCE</scope>
    <source>
        <strain evidence="4">NIVA-4/92</strain>
    </source>
</reference>
<feature type="chain" id="PRO_5035165733" description="Tectonic-1-3 N-terminal domain-containing protein" evidence="2">
    <location>
        <begin position="23"/>
        <end position="627"/>
    </location>
</feature>
<evidence type="ECO:0000313" key="4">
    <source>
        <dbReference type="EMBL" id="KAG8459463.1"/>
    </source>
</evidence>
<name>A0A8J5X9X2_DIALT</name>
<dbReference type="OMA" id="LNGAQIC"/>
<feature type="region of interest" description="Disordered" evidence="1">
    <location>
        <begin position="376"/>
        <end position="416"/>
    </location>
</feature>
<keyword evidence="2" id="KW-0732">Signal</keyword>
<feature type="compositionally biased region" description="Basic and acidic residues" evidence="1">
    <location>
        <begin position="376"/>
        <end position="385"/>
    </location>
</feature>
<dbReference type="Pfam" id="PF25752">
    <property type="entry name" value="DUF1619_N"/>
    <property type="match status" value="1"/>
</dbReference>
<dbReference type="Proteomes" id="UP000751190">
    <property type="component" value="Unassembled WGS sequence"/>
</dbReference>
<dbReference type="PANTHER" id="PTHR14611">
    <property type="entry name" value="TECTONIC FAMILY MEMBER"/>
    <property type="match status" value="1"/>
</dbReference>
<evidence type="ECO:0000259" key="3">
    <source>
        <dbReference type="Pfam" id="PF25752"/>
    </source>
</evidence>